<evidence type="ECO:0000313" key="1">
    <source>
        <dbReference type="EMBL" id="KAI3696396.1"/>
    </source>
</evidence>
<protein>
    <submittedName>
        <fullName evidence="1">Uncharacterized protein</fullName>
    </submittedName>
</protein>
<reference evidence="2" key="1">
    <citation type="journal article" date="2022" name="Mol. Ecol. Resour.">
        <title>The genomes of chicory, endive, great burdock and yacon provide insights into Asteraceae palaeo-polyploidization history and plant inulin production.</title>
        <authorList>
            <person name="Fan W."/>
            <person name="Wang S."/>
            <person name="Wang H."/>
            <person name="Wang A."/>
            <person name="Jiang F."/>
            <person name="Liu H."/>
            <person name="Zhao H."/>
            <person name="Xu D."/>
            <person name="Zhang Y."/>
        </authorList>
    </citation>
    <scope>NUCLEOTIDE SEQUENCE [LARGE SCALE GENOMIC DNA]</scope>
    <source>
        <strain evidence="2">cv. Yunnan</strain>
    </source>
</reference>
<gene>
    <name evidence="1" type="ORF">L1987_79410</name>
</gene>
<proteinExistence type="predicted"/>
<name>A0ACB8ZF87_9ASTR</name>
<keyword evidence="2" id="KW-1185">Reference proteome</keyword>
<organism evidence="1 2">
    <name type="scientific">Smallanthus sonchifolius</name>
    <dbReference type="NCBI Taxonomy" id="185202"/>
    <lineage>
        <taxon>Eukaryota</taxon>
        <taxon>Viridiplantae</taxon>
        <taxon>Streptophyta</taxon>
        <taxon>Embryophyta</taxon>
        <taxon>Tracheophyta</taxon>
        <taxon>Spermatophyta</taxon>
        <taxon>Magnoliopsida</taxon>
        <taxon>eudicotyledons</taxon>
        <taxon>Gunneridae</taxon>
        <taxon>Pentapetalae</taxon>
        <taxon>asterids</taxon>
        <taxon>campanulids</taxon>
        <taxon>Asterales</taxon>
        <taxon>Asteraceae</taxon>
        <taxon>Asteroideae</taxon>
        <taxon>Heliantheae alliance</taxon>
        <taxon>Millerieae</taxon>
        <taxon>Smallanthus</taxon>
    </lineage>
</organism>
<sequence>MDDFGHQTVVDNICKNDFDDHSFPNGTDGALCADETVDALFGNSPLCYVGFDREELSIALMFCLRTLHCVDVLFKNSPLR</sequence>
<evidence type="ECO:0000313" key="2">
    <source>
        <dbReference type="Proteomes" id="UP001056120"/>
    </source>
</evidence>
<accession>A0ACB8ZF87</accession>
<dbReference type="EMBL" id="CM042043">
    <property type="protein sequence ID" value="KAI3696396.1"/>
    <property type="molecule type" value="Genomic_DNA"/>
</dbReference>
<dbReference type="Proteomes" id="UP001056120">
    <property type="component" value="Linkage Group LG26"/>
</dbReference>
<comment type="caution">
    <text evidence="1">The sequence shown here is derived from an EMBL/GenBank/DDBJ whole genome shotgun (WGS) entry which is preliminary data.</text>
</comment>
<reference evidence="1 2" key="2">
    <citation type="journal article" date="2022" name="Mol. Ecol. Resour.">
        <title>The genomes of chicory, endive, great burdock and yacon provide insights into Asteraceae paleo-polyploidization history and plant inulin production.</title>
        <authorList>
            <person name="Fan W."/>
            <person name="Wang S."/>
            <person name="Wang H."/>
            <person name="Wang A."/>
            <person name="Jiang F."/>
            <person name="Liu H."/>
            <person name="Zhao H."/>
            <person name="Xu D."/>
            <person name="Zhang Y."/>
        </authorList>
    </citation>
    <scope>NUCLEOTIDE SEQUENCE [LARGE SCALE GENOMIC DNA]</scope>
    <source>
        <strain evidence="2">cv. Yunnan</strain>
        <tissue evidence="1">Leaves</tissue>
    </source>
</reference>